<dbReference type="OrthoDB" id="4062651at2759"/>
<dbReference type="eggNOG" id="KOG0583">
    <property type="taxonomic scope" value="Eukaryota"/>
</dbReference>
<dbReference type="InParanoid" id="H2AUS7"/>
<evidence type="ECO:0000313" key="8">
    <source>
        <dbReference type="EMBL" id="CCF58127.1"/>
    </source>
</evidence>
<dbReference type="GO" id="GO:0008104">
    <property type="term" value="P:intracellular protein localization"/>
    <property type="evidence" value="ECO:0007669"/>
    <property type="project" value="EnsemblFungi"/>
</dbReference>
<dbReference type="AlphaFoldDB" id="H2AUS7"/>
<dbReference type="EMBL" id="HE650824">
    <property type="protein sequence ID" value="CCF58127.1"/>
    <property type="molecule type" value="Genomic_DNA"/>
</dbReference>
<dbReference type="FunFam" id="1.10.510.10:FF:000942">
    <property type="entry name" value="Serine/threonine-protein kinase KSP1"/>
    <property type="match status" value="1"/>
</dbReference>
<dbReference type="FunCoup" id="H2AUS7">
    <property type="interactions" value="651"/>
</dbReference>
<dbReference type="PANTHER" id="PTHR24348:SF22">
    <property type="entry name" value="NON-SPECIFIC SERINE_THREONINE PROTEIN KINASE"/>
    <property type="match status" value="1"/>
</dbReference>
<dbReference type="EC" id="2.7.11.1" evidence="1"/>
<dbReference type="InterPro" id="IPR045269">
    <property type="entry name" value="Atg1-like"/>
</dbReference>
<name>H2AUS7_KAZAF</name>
<keyword evidence="4" id="KW-0418">Kinase</keyword>
<dbReference type="Proteomes" id="UP000005220">
    <property type="component" value="Chromosome 4"/>
</dbReference>
<evidence type="ECO:0000256" key="6">
    <source>
        <dbReference type="SAM" id="MobiDB-lite"/>
    </source>
</evidence>
<reference evidence="8 9" key="1">
    <citation type="journal article" date="2011" name="Proc. Natl. Acad. Sci. U.S.A.">
        <title>Evolutionary erosion of yeast sex chromosomes by mating-type switching accidents.</title>
        <authorList>
            <person name="Gordon J.L."/>
            <person name="Armisen D."/>
            <person name="Proux-Wera E."/>
            <person name="Oheigeartaigh S.S."/>
            <person name="Byrne K.P."/>
            <person name="Wolfe K.H."/>
        </authorList>
    </citation>
    <scope>NUCLEOTIDE SEQUENCE [LARGE SCALE GENOMIC DNA]</scope>
    <source>
        <strain evidence="9">ATCC 22294 / BCRC 22015 / CBS 2517 / CECT 1963 / NBRC 1671 / NRRL Y-8276</strain>
    </source>
</reference>
<dbReference type="GO" id="GO:0031929">
    <property type="term" value="P:TOR signaling"/>
    <property type="evidence" value="ECO:0007669"/>
    <property type="project" value="EnsemblFungi"/>
</dbReference>
<dbReference type="GO" id="GO:0005634">
    <property type="term" value="C:nucleus"/>
    <property type="evidence" value="ECO:0007669"/>
    <property type="project" value="EnsemblFungi"/>
</dbReference>
<dbReference type="GO" id="GO:0016242">
    <property type="term" value="P:negative regulation of macroautophagy"/>
    <property type="evidence" value="ECO:0007669"/>
    <property type="project" value="EnsemblFungi"/>
</dbReference>
<evidence type="ECO:0000313" key="9">
    <source>
        <dbReference type="Proteomes" id="UP000005220"/>
    </source>
</evidence>
<dbReference type="GO" id="GO:0010494">
    <property type="term" value="C:cytoplasmic stress granule"/>
    <property type="evidence" value="ECO:0007669"/>
    <property type="project" value="EnsemblFungi"/>
</dbReference>
<organism evidence="8 9">
    <name type="scientific">Kazachstania africana (strain ATCC 22294 / BCRC 22015 / CBS 2517 / CECT 1963 / NBRC 1671 / NRRL Y-8276)</name>
    <name type="common">Yeast</name>
    <name type="synonym">Kluyveromyces africanus</name>
    <dbReference type="NCBI Taxonomy" id="1071382"/>
    <lineage>
        <taxon>Eukaryota</taxon>
        <taxon>Fungi</taxon>
        <taxon>Dikarya</taxon>
        <taxon>Ascomycota</taxon>
        <taxon>Saccharomycotina</taxon>
        <taxon>Saccharomycetes</taxon>
        <taxon>Saccharomycetales</taxon>
        <taxon>Saccharomycetaceae</taxon>
        <taxon>Kazachstania</taxon>
    </lineage>
</organism>
<dbReference type="GO" id="GO:0005776">
    <property type="term" value="C:autophagosome"/>
    <property type="evidence" value="ECO:0007669"/>
    <property type="project" value="TreeGrafter"/>
</dbReference>
<dbReference type="InterPro" id="IPR000719">
    <property type="entry name" value="Prot_kinase_dom"/>
</dbReference>
<dbReference type="GeneID" id="13882530"/>
<protein>
    <recommendedName>
        <fullName evidence="1">non-specific serine/threonine protein kinase</fullName>
        <ecNumber evidence="1">2.7.11.1</ecNumber>
    </recommendedName>
</protein>
<dbReference type="PROSITE" id="PS50011">
    <property type="entry name" value="PROTEIN_KINASE_DOM"/>
    <property type="match status" value="1"/>
</dbReference>
<gene>
    <name evidence="8" type="primary">KAFR0D04800</name>
    <name evidence="8" type="ORF">KAFR_0D04800</name>
</gene>
<feature type="region of interest" description="Disordered" evidence="6">
    <location>
        <begin position="329"/>
        <end position="362"/>
    </location>
</feature>
<dbReference type="GO" id="GO:0000045">
    <property type="term" value="P:autophagosome assembly"/>
    <property type="evidence" value="ECO:0007669"/>
    <property type="project" value="TreeGrafter"/>
</dbReference>
<dbReference type="Pfam" id="PF00069">
    <property type="entry name" value="Pkinase"/>
    <property type="match status" value="1"/>
</dbReference>
<feature type="compositionally biased region" description="Polar residues" evidence="6">
    <location>
        <begin position="329"/>
        <end position="338"/>
    </location>
</feature>
<dbReference type="GO" id="GO:0005829">
    <property type="term" value="C:cytosol"/>
    <property type="evidence" value="ECO:0007669"/>
    <property type="project" value="TreeGrafter"/>
</dbReference>
<evidence type="ECO:0000256" key="1">
    <source>
        <dbReference type="ARBA" id="ARBA00012513"/>
    </source>
</evidence>
<dbReference type="SMART" id="SM00220">
    <property type="entry name" value="S_TKc"/>
    <property type="match status" value="1"/>
</dbReference>
<feature type="compositionally biased region" description="Pro residues" evidence="6">
    <location>
        <begin position="340"/>
        <end position="350"/>
    </location>
</feature>
<dbReference type="SUPFAM" id="SSF56112">
    <property type="entry name" value="Protein kinase-like (PK-like)"/>
    <property type="match status" value="1"/>
</dbReference>
<dbReference type="GO" id="GO:0005524">
    <property type="term" value="F:ATP binding"/>
    <property type="evidence" value="ECO:0007669"/>
    <property type="project" value="UniProtKB-KW"/>
</dbReference>
<feature type="region of interest" description="Disordered" evidence="6">
    <location>
        <begin position="522"/>
        <end position="542"/>
    </location>
</feature>
<evidence type="ECO:0000259" key="7">
    <source>
        <dbReference type="PROSITE" id="PS50011"/>
    </source>
</evidence>
<feature type="compositionally biased region" description="Polar residues" evidence="6">
    <location>
        <begin position="531"/>
        <end position="542"/>
    </location>
</feature>
<dbReference type="GO" id="GO:0043555">
    <property type="term" value="P:regulation of translation in response to stress"/>
    <property type="evidence" value="ECO:0007669"/>
    <property type="project" value="EnsemblFungi"/>
</dbReference>
<dbReference type="GO" id="GO:0004674">
    <property type="term" value="F:protein serine/threonine kinase activity"/>
    <property type="evidence" value="ECO:0007669"/>
    <property type="project" value="UniProtKB-EC"/>
</dbReference>
<dbReference type="Gene3D" id="1.10.510.10">
    <property type="entry name" value="Transferase(Phosphotransferase) domain 1"/>
    <property type="match status" value="1"/>
</dbReference>
<evidence type="ECO:0000256" key="4">
    <source>
        <dbReference type="ARBA" id="ARBA00022777"/>
    </source>
</evidence>
<sequence>MSLDYEIYKEGGVLNNRYQKIEDISEGSYGYVSLAKDINLKKLVAIKYIFDLNDNDQHDGSNNSSFEKQNLRNMVSKDVKDKLSNRVCLEAMYEIEIQNKIGLHKNITALLDYFDSYIIMEYCSGGDLYEAIKDDIIPRKTKLYNHMFNQILDAIEFVHKKSIFHRDIKPENILINNTIDWTIKLTDWGLATVNKTSMNRNVGSERYMAPELFESNLDINERREPYQCDKIDLWAIGIVFLNVVFHKNPFKVANQSDKSFCYFAANREALFDVFSTMAYDFFQVLRYCLTIDPDNRDLIKMRYELANLSEFTLDDDYYNKLEDGYDTWSQKTNTNERVTPSPPPPVPPSSAPVNLPSPIASSKPLPKIEVHHAADEKPFDPYYNSLQIPKFTNYNKQHYNHNLNYNTLHKERAKSAPRSKYYKRNRNNNNNNINNNKNDNYYNSHYNNLNNYLSKGVKIEQRNKSKIIKNSRKPLGIPAPNSHINNYMKEHARENNGKTFNTKDFFTPPSVHNRYMEGYHKKNRTKHRRPSTTGNKQRFSFSNNNVTSGVLRRGSATVQHSPGTYIPPNARSNIYNSIPQVLTTNSSHSNVFENDMDDDDILFTLDENNEFINNFNDLSITNNKPAKSTAFPDLLKSPVTQEATLNTNNAFINPFAATDDQTKFRPGKYVLPHHRKQSSMTEATKPIITNDVFNSRLEEDDDDNVLIFEDEDDDDDGAQGGTGIDKFGPYQIYDNETEINKFRKFSENSSKSQEDKIIGSLETYKNNWIIQQD</sequence>
<proteinExistence type="predicted"/>
<keyword evidence="5" id="KW-0067">ATP-binding</keyword>
<keyword evidence="2" id="KW-0808">Transferase</keyword>
<evidence type="ECO:0000256" key="2">
    <source>
        <dbReference type="ARBA" id="ARBA00022679"/>
    </source>
</evidence>
<dbReference type="KEGG" id="kaf:KAFR_0D04800"/>
<dbReference type="PANTHER" id="PTHR24348">
    <property type="entry name" value="SERINE/THREONINE-PROTEIN KINASE UNC-51-RELATED"/>
    <property type="match status" value="1"/>
</dbReference>
<keyword evidence="9" id="KW-1185">Reference proteome</keyword>
<feature type="domain" description="Protein kinase" evidence="7">
    <location>
        <begin position="18"/>
        <end position="312"/>
    </location>
</feature>
<dbReference type="HOGENOM" id="CLU_008377_0_0_1"/>
<dbReference type="InterPro" id="IPR011009">
    <property type="entry name" value="Kinase-like_dom_sf"/>
</dbReference>
<dbReference type="RefSeq" id="XP_003957262.1">
    <property type="nucleotide sequence ID" value="XM_003957213.1"/>
</dbReference>
<dbReference type="STRING" id="1071382.H2AUS7"/>
<dbReference type="PROSITE" id="PS00108">
    <property type="entry name" value="PROTEIN_KINASE_ST"/>
    <property type="match status" value="1"/>
</dbReference>
<dbReference type="GO" id="GO:0016020">
    <property type="term" value="C:membrane"/>
    <property type="evidence" value="ECO:0007669"/>
    <property type="project" value="TreeGrafter"/>
</dbReference>
<dbReference type="InterPro" id="IPR008271">
    <property type="entry name" value="Ser/Thr_kinase_AS"/>
</dbReference>
<dbReference type="GO" id="GO:2000220">
    <property type="term" value="P:regulation of pseudohyphal growth"/>
    <property type="evidence" value="ECO:0007669"/>
    <property type="project" value="EnsemblFungi"/>
</dbReference>
<accession>H2AUS7</accession>
<feature type="region of interest" description="Disordered" evidence="6">
    <location>
        <begin position="710"/>
        <end position="730"/>
    </location>
</feature>
<evidence type="ECO:0000256" key="5">
    <source>
        <dbReference type="ARBA" id="ARBA00022840"/>
    </source>
</evidence>
<evidence type="ECO:0000256" key="3">
    <source>
        <dbReference type="ARBA" id="ARBA00022741"/>
    </source>
</evidence>
<keyword evidence="3" id="KW-0547">Nucleotide-binding</keyword>
<dbReference type="GO" id="GO:0000407">
    <property type="term" value="C:phagophore assembly site"/>
    <property type="evidence" value="ECO:0007669"/>
    <property type="project" value="TreeGrafter"/>
</dbReference>
<dbReference type="Gene3D" id="3.30.200.20">
    <property type="entry name" value="Phosphorylase Kinase, domain 1"/>
    <property type="match status" value="1"/>
</dbReference>